<dbReference type="AlphaFoldDB" id="A0A0F3NIX0"/>
<reference evidence="2 3" key="1">
    <citation type="submission" date="2015-01" db="EMBL/GenBank/DDBJ databases">
        <title>Genome Sequencing of Rickettsiales.</title>
        <authorList>
            <person name="Daugherty S.C."/>
            <person name="Su Q."/>
            <person name="Abolude K."/>
            <person name="Beier-Sexton M."/>
            <person name="Carlyon J.A."/>
            <person name="Carter R."/>
            <person name="Day N.P."/>
            <person name="Dumler S.J."/>
            <person name="Dyachenko V."/>
            <person name="Godinez A."/>
            <person name="Kurtti T.J."/>
            <person name="Lichay M."/>
            <person name="Mullins K.E."/>
            <person name="Ott S."/>
            <person name="Pappas-Brown V."/>
            <person name="Paris D.H."/>
            <person name="Patel P."/>
            <person name="Richards A.L."/>
            <person name="Sadzewicz L."/>
            <person name="Sears K."/>
            <person name="Seidman D."/>
            <person name="Sengamalay N."/>
            <person name="Stenos J."/>
            <person name="Tallon L.J."/>
            <person name="Vincent G."/>
            <person name="Fraser C.M."/>
            <person name="Munderloh U."/>
            <person name="Dunning-Hotopp J.C."/>
        </authorList>
    </citation>
    <scope>NUCLEOTIDE SEQUENCE [LARGE SCALE GENOMIC DNA]</scope>
    <source>
        <strain evidence="2 3">ApNP</strain>
    </source>
</reference>
<protein>
    <submittedName>
        <fullName evidence="2">Putative p44-17 outermembrane protein, silent</fullName>
    </submittedName>
</protein>
<dbReference type="EMBL" id="LANW01000001">
    <property type="protein sequence ID" value="KJV68013.1"/>
    <property type="molecule type" value="Genomic_DNA"/>
</dbReference>
<dbReference type="PATRIC" id="fig|1359153.3.peg.66"/>
<comment type="caution">
    <text evidence="2">The sequence shown here is derived from an EMBL/GenBank/DDBJ whole genome shotgun (WGS) entry which is preliminary data.</text>
</comment>
<feature type="compositionally biased region" description="Polar residues" evidence="1">
    <location>
        <begin position="106"/>
        <end position="124"/>
    </location>
</feature>
<organism evidence="2 3">
    <name type="scientific">Anaplasma phagocytophilum str. ApNP</name>
    <dbReference type="NCBI Taxonomy" id="1359153"/>
    <lineage>
        <taxon>Bacteria</taxon>
        <taxon>Pseudomonadati</taxon>
        <taxon>Pseudomonadota</taxon>
        <taxon>Alphaproteobacteria</taxon>
        <taxon>Rickettsiales</taxon>
        <taxon>Anaplasmataceae</taxon>
        <taxon>Anaplasma</taxon>
        <taxon>phagocytophilum group</taxon>
    </lineage>
</organism>
<evidence type="ECO:0000313" key="2">
    <source>
        <dbReference type="EMBL" id="KJV68013.1"/>
    </source>
</evidence>
<evidence type="ECO:0000313" key="3">
    <source>
        <dbReference type="Proteomes" id="UP000033385"/>
    </source>
</evidence>
<proteinExistence type="predicted"/>
<sequence>MMLLLGRLISLLLLLPRLPVKISFSLLRLLGFLILRSMTRFCRTKPKTTKYAQYASKTNNVSSSDQKLEVAVCGASATHEGSSGLTSAHVLKDFVRETLKEDGNGNWPTSTAEKTGTPQPRTNDNAEAVATDLVALNSDEKTIVAGLLARTIEGGEVVEMCLSLST</sequence>
<dbReference type="Proteomes" id="UP000033385">
    <property type="component" value="Unassembled WGS sequence"/>
</dbReference>
<accession>A0A0F3NIX0</accession>
<gene>
    <name evidence="2" type="ORF">APHNP_0061</name>
</gene>
<name>A0A0F3NIX0_ANAPH</name>
<feature type="region of interest" description="Disordered" evidence="1">
    <location>
        <begin position="100"/>
        <end position="124"/>
    </location>
</feature>
<evidence type="ECO:0000256" key="1">
    <source>
        <dbReference type="SAM" id="MobiDB-lite"/>
    </source>
</evidence>